<proteinExistence type="predicted"/>
<sequence length="696" mass="77970">MLWTLNDLPEQPKDNTVGRESDETRQLPPERERQLAENFAFISASTDNMRRVMAVCVEEDSDKEGITIRLASNTGDLSRIKGQLDGIAKTLETAALRVESRIPVRQSLFRQIVMLDIARILSRLRSRHAARTRKTEGKRCLLPLLHKSVNDSSMKPRGKGGNAKLVKARSQSDRLLKTFDRFEAAHDDHTSALSINILMELLLQARDFDVKNLQIVLQNPSSIDPGLKTSLPQAVSKLGHYYCVACDLVNAVRSPSYTIFGRISIVALEEPKLDTSWATGSLVGFDEVLRRITRLSHWQHRWQHLSGSLPAARTKFQSRVSNSAIPWKVHAEIQLLFYYERNPDIPLPRTICSSKSACYLCDLFIKTHGKFHIPSTHGKLYDRWMLPEWPEDGCAASERTFSVIERFNTVLEAKILQTLNDARLPSHHPNESVLHVREPWSSTSTIFEAEPREGTVETSDPIHQVLRQREEPSSPRSAFADPGSSFRPAIDISMCATQGPFLEPATDENLHATQEPSLGPAANGNVHATREPFVEPASPSNVHATQEPSLVPETLRLSPRSEGRRTSVSPSRLATSPDFLIQGDTMYRKLTHPSETFTVQTDKITLHVSSDWRRADSNNHTSAAWDPCWVQVRCLAWCVQIEADDEGYECVDLRTLGSNCDKTVQGGAAFGSKALCLKKGEHALTLQYSLEDPRQG</sequence>
<name>A0A8H3EJV0_9LECA</name>
<protein>
    <submittedName>
        <fullName evidence="2">Uncharacterized protein</fullName>
    </submittedName>
</protein>
<feature type="compositionally biased region" description="Basic and acidic residues" evidence="1">
    <location>
        <begin position="10"/>
        <end position="31"/>
    </location>
</feature>
<dbReference type="OrthoDB" id="4851849at2759"/>
<feature type="region of interest" description="Disordered" evidence="1">
    <location>
        <begin position="532"/>
        <end position="575"/>
    </location>
</feature>
<organism evidence="2 3">
    <name type="scientific">Alectoria fallacina</name>
    <dbReference type="NCBI Taxonomy" id="1903189"/>
    <lineage>
        <taxon>Eukaryota</taxon>
        <taxon>Fungi</taxon>
        <taxon>Dikarya</taxon>
        <taxon>Ascomycota</taxon>
        <taxon>Pezizomycotina</taxon>
        <taxon>Lecanoromycetes</taxon>
        <taxon>OSLEUM clade</taxon>
        <taxon>Lecanoromycetidae</taxon>
        <taxon>Lecanorales</taxon>
        <taxon>Lecanorineae</taxon>
        <taxon>Parmeliaceae</taxon>
        <taxon>Alectoria</taxon>
    </lineage>
</organism>
<keyword evidence="3" id="KW-1185">Reference proteome</keyword>
<dbReference type="EMBL" id="CAJPDR010000029">
    <property type="protein sequence ID" value="CAF9908486.1"/>
    <property type="molecule type" value="Genomic_DNA"/>
</dbReference>
<dbReference type="Pfam" id="PF14441">
    <property type="entry name" value="OTT_1508_deam"/>
    <property type="match status" value="1"/>
</dbReference>
<reference evidence="2" key="1">
    <citation type="submission" date="2021-03" db="EMBL/GenBank/DDBJ databases">
        <authorList>
            <person name="Tagirdzhanova G."/>
        </authorList>
    </citation>
    <scope>NUCLEOTIDE SEQUENCE</scope>
</reference>
<feature type="compositionally biased region" description="Polar residues" evidence="1">
    <location>
        <begin position="538"/>
        <end position="548"/>
    </location>
</feature>
<feature type="region of interest" description="Disordered" evidence="1">
    <location>
        <begin position="1"/>
        <end position="31"/>
    </location>
</feature>
<gene>
    <name evidence="2" type="ORF">ALECFALPRED_004655</name>
</gene>
<dbReference type="AlphaFoldDB" id="A0A8H3EJV0"/>
<accession>A0A8H3EJV0</accession>
<evidence type="ECO:0000313" key="2">
    <source>
        <dbReference type="EMBL" id="CAF9908486.1"/>
    </source>
</evidence>
<evidence type="ECO:0000313" key="3">
    <source>
        <dbReference type="Proteomes" id="UP000664203"/>
    </source>
</evidence>
<dbReference type="Proteomes" id="UP000664203">
    <property type="component" value="Unassembled WGS sequence"/>
</dbReference>
<dbReference type="InterPro" id="IPR027796">
    <property type="entry name" value="OTT_1508_deam-like"/>
</dbReference>
<comment type="caution">
    <text evidence="2">The sequence shown here is derived from an EMBL/GenBank/DDBJ whole genome shotgun (WGS) entry which is preliminary data.</text>
</comment>
<evidence type="ECO:0000256" key="1">
    <source>
        <dbReference type="SAM" id="MobiDB-lite"/>
    </source>
</evidence>